<dbReference type="PROSITE" id="PS00135">
    <property type="entry name" value="TRYPSIN_SER"/>
    <property type="match status" value="1"/>
</dbReference>
<evidence type="ECO:0000256" key="8">
    <source>
        <dbReference type="RuleBase" id="RU363034"/>
    </source>
</evidence>
<dbReference type="InterPro" id="IPR043504">
    <property type="entry name" value="Peptidase_S1_PA_chymotrypsin"/>
</dbReference>
<dbReference type="Gene3D" id="2.40.10.10">
    <property type="entry name" value="Trypsin-like serine proteases"/>
    <property type="match status" value="1"/>
</dbReference>
<evidence type="ECO:0000256" key="6">
    <source>
        <dbReference type="ARBA" id="ARBA00023145"/>
    </source>
</evidence>
<comment type="subcellular location">
    <subcellularLocation>
        <location evidence="1">Secreted</location>
    </subcellularLocation>
</comment>
<dbReference type="InterPro" id="IPR001254">
    <property type="entry name" value="Trypsin_dom"/>
</dbReference>
<accession>A0A0K8V4V4</accession>
<evidence type="ECO:0000256" key="7">
    <source>
        <dbReference type="ARBA" id="ARBA00023157"/>
    </source>
</evidence>
<feature type="domain" description="Peptidase S1" evidence="9">
    <location>
        <begin position="132"/>
        <end position="372"/>
    </location>
</feature>
<sequence length="373" mass="41331">AGPCDQTRCTSLALKRKAKENACKMYKPKPFTQLFSLLAGAQLLLIAVNVRLAIACHEDQPCLTPRNRLGSYVTHPNYLKLTKELQELCLGVCSYNGTTQFLCCPSLDEPSDKRISQTQCERDHRKFSFIFITNGKPARENEFPFMAAIGWRSSFGSSDITYRCGGALITSRHLLTAAHCLYHSDEPPIVVRPGGFDLDDTEARDIEIDQIHMHPGYQYPGVYNDIAILLLKEEYYAGRSVNSGPACLWAKPLQAANVTAIGYGNTQFAGLSSSKLMKAELSILPNQKCAEYYEEDGIIFSQLCANDPIKRGDTCQGDSGGPIIMYRNIGKNYYNVPYIVGITSFGIGCGTGAPGVYTRVASYIDWIEKVVYY</sequence>
<evidence type="ECO:0000256" key="4">
    <source>
        <dbReference type="ARBA" id="ARBA00022801"/>
    </source>
</evidence>
<protein>
    <submittedName>
        <fullName evidence="10">Serine protease snake</fullName>
    </submittedName>
</protein>
<evidence type="ECO:0000256" key="1">
    <source>
        <dbReference type="ARBA" id="ARBA00004613"/>
    </source>
</evidence>
<keyword evidence="6" id="KW-0865">Zymogen</keyword>
<evidence type="ECO:0000259" key="9">
    <source>
        <dbReference type="PROSITE" id="PS50240"/>
    </source>
</evidence>
<dbReference type="GO" id="GO:0016485">
    <property type="term" value="P:protein processing"/>
    <property type="evidence" value="ECO:0007669"/>
    <property type="project" value="UniProtKB-ARBA"/>
</dbReference>
<dbReference type="InterPro" id="IPR051333">
    <property type="entry name" value="CLIP_Serine_Protease"/>
</dbReference>
<dbReference type="SMART" id="SM00020">
    <property type="entry name" value="Tryp_SPc"/>
    <property type="match status" value="1"/>
</dbReference>
<gene>
    <name evidence="10" type="primary">snk_37</name>
    <name evidence="10" type="ORF">c0_g1_i1</name>
</gene>
<evidence type="ECO:0000256" key="2">
    <source>
        <dbReference type="ARBA" id="ARBA00022525"/>
    </source>
</evidence>
<dbReference type="OrthoDB" id="10004439at2759"/>
<keyword evidence="4 8" id="KW-0378">Hydrolase</keyword>
<dbReference type="FunFam" id="2.40.10.10:FF:000047">
    <property type="entry name" value="Trypsin eta"/>
    <property type="match status" value="1"/>
</dbReference>
<name>A0A0K8V4V4_BACLA</name>
<dbReference type="PROSITE" id="PS50240">
    <property type="entry name" value="TRYPSIN_DOM"/>
    <property type="match status" value="1"/>
</dbReference>
<dbReference type="PROSITE" id="PS00134">
    <property type="entry name" value="TRYPSIN_HIS"/>
    <property type="match status" value="1"/>
</dbReference>
<dbReference type="AlphaFoldDB" id="A0A0K8V4V4"/>
<dbReference type="PANTHER" id="PTHR24260:SF136">
    <property type="entry name" value="GH08193P-RELATED"/>
    <property type="match status" value="1"/>
</dbReference>
<dbReference type="EMBL" id="GDHF01018403">
    <property type="protein sequence ID" value="JAI33911.1"/>
    <property type="molecule type" value="Transcribed_RNA"/>
</dbReference>
<dbReference type="Pfam" id="PF00089">
    <property type="entry name" value="Trypsin"/>
    <property type="match status" value="1"/>
</dbReference>
<keyword evidence="3 8" id="KW-0645">Protease</keyword>
<keyword evidence="7" id="KW-1015">Disulfide bond</keyword>
<dbReference type="SUPFAM" id="SSF50494">
    <property type="entry name" value="Trypsin-like serine proteases"/>
    <property type="match status" value="1"/>
</dbReference>
<proteinExistence type="predicted"/>
<dbReference type="GO" id="GO:0005576">
    <property type="term" value="C:extracellular region"/>
    <property type="evidence" value="ECO:0007669"/>
    <property type="project" value="UniProtKB-SubCell"/>
</dbReference>
<keyword evidence="2" id="KW-0964">Secreted</keyword>
<feature type="non-terminal residue" evidence="10">
    <location>
        <position position="1"/>
    </location>
</feature>
<dbReference type="PRINTS" id="PR00722">
    <property type="entry name" value="CHYMOTRYPSIN"/>
</dbReference>
<dbReference type="InterPro" id="IPR018114">
    <property type="entry name" value="TRYPSIN_HIS"/>
</dbReference>
<dbReference type="InterPro" id="IPR001314">
    <property type="entry name" value="Peptidase_S1A"/>
</dbReference>
<keyword evidence="5 8" id="KW-0720">Serine protease</keyword>
<reference evidence="10" key="1">
    <citation type="submission" date="2015-06" db="EMBL/GenBank/DDBJ databases">
        <authorList>
            <person name="Hoefler B.C."/>
            <person name="Straight P.D."/>
        </authorList>
    </citation>
    <scope>NUCLEOTIDE SEQUENCE</scope>
</reference>
<dbReference type="PANTHER" id="PTHR24260">
    <property type="match status" value="1"/>
</dbReference>
<evidence type="ECO:0000256" key="5">
    <source>
        <dbReference type="ARBA" id="ARBA00022825"/>
    </source>
</evidence>
<organism evidence="10">
    <name type="scientific">Bactrocera latifrons</name>
    <name type="common">Malaysian fruit fly</name>
    <name type="synonym">Chaetodacus latifrons</name>
    <dbReference type="NCBI Taxonomy" id="174628"/>
    <lineage>
        <taxon>Eukaryota</taxon>
        <taxon>Metazoa</taxon>
        <taxon>Ecdysozoa</taxon>
        <taxon>Arthropoda</taxon>
        <taxon>Hexapoda</taxon>
        <taxon>Insecta</taxon>
        <taxon>Pterygota</taxon>
        <taxon>Neoptera</taxon>
        <taxon>Endopterygota</taxon>
        <taxon>Diptera</taxon>
        <taxon>Brachycera</taxon>
        <taxon>Muscomorpha</taxon>
        <taxon>Tephritoidea</taxon>
        <taxon>Tephritidae</taxon>
        <taxon>Bactrocera</taxon>
        <taxon>Bactrocera</taxon>
    </lineage>
</organism>
<dbReference type="GO" id="GO:0004252">
    <property type="term" value="F:serine-type endopeptidase activity"/>
    <property type="evidence" value="ECO:0007669"/>
    <property type="project" value="InterPro"/>
</dbReference>
<dbReference type="CDD" id="cd00190">
    <property type="entry name" value="Tryp_SPc"/>
    <property type="match status" value="1"/>
</dbReference>
<dbReference type="InterPro" id="IPR009003">
    <property type="entry name" value="Peptidase_S1_PA"/>
</dbReference>
<dbReference type="InterPro" id="IPR033116">
    <property type="entry name" value="TRYPSIN_SER"/>
</dbReference>
<evidence type="ECO:0000313" key="10">
    <source>
        <dbReference type="EMBL" id="JAI33911.1"/>
    </source>
</evidence>
<evidence type="ECO:0000256" key="3">
    <source>
        <dbReference type="ARBA" id="ARBA00022670"/>
    </source>
</evidence>